<organism evidence="7 8">
    <name type="scientific">Cinclus mexicanus</name>
    <name type="common">American dipper</name>
    <dbReference type="NCBI Taxonomy" id="161649"/>
    <lineage>
        <taxon>Eukaryota</taxon>
        <taxon>Metazoa</taxon>
        <taxon>Chordata</taxon>
        <taxon>Craniata</taxon>
        <taxon>Vertebrata</taxon>
        <taxon>Euteleostomi</taxon>
        <taxon>Archelosauria</taxon>
        <taxon>Archosauria</taxon>
        <taxon>Dinosauria</taxon>
        <taxon>Saurischia</taxon>
        <taxon>Theropoda</taxon>
        <taxon>Coelurosauria</taxon>
        <taxon>Aves</taxon>
        <taxon>Neognathae</taxon>
        <taxon>Neoaves</taxon>
        <taxon>Telluraves</taxon>
        <taxon>Australaves</taxon>
        <taxon>Passeriformes</taxon>
        <taxon>Cinclidae</taxon>
        <taxon>Cinclus</taxon>
    </lineage>
</organism>
<dbReference type="PANTHER" id="PTHR23226:SF85">
    <property type="entry name" value="ZINC FINGER PROTEIN 397"/>
    <property type="match status" value="1"/>
</dbReference>
<feature type="non-terminal residue" evidence="7">
    <location>
        <position position="1"/>
    </location>
</feature>
<gene>
    <name evidence="7" type="primary">Znf329</name>
    <name evidence="7" type="ORF">CINMEX_R01439</name>
</gene>
<keyword evidence="3 5" id="KW-0863">Zinc-finger</keyword>
<name>A0A7L2K1T1_CINMU</name>
<dbReference type="GO" id="GO:0008270">
    <property type="term" value="F:zinc ion binding"/>
    <property type="evidence" value="ECO:0007669"/>
    <property type="project" value="UniProtKB-KW"/>
</dbReference>
<dbReference type="GO" id="GO:0000981">
    <property type="term" value="F:DNA-binding transcription factor activity, RNA polymerase II-specific"/>
    <property type="evidence" value="ECO:0007669"/>
    <property type="project" value="TreeGrafter"/>
</dbReference>
<dbReference type="GO" id="GO:0000978">
    <property type="term" value="F:RNA polymerase II cis-regulatory region sequence-specific DNA binding"/>
    <property type="evidence" value="ECO:0007669"/>
    <property type="project" value="TreeGrafter"/>
</dbReference>
<keyword evidence="4" id="KW-0862">Zinc</keyword>
<keyword evidence="2" id="KW-0677">Repeat</keyword>
<feature type="non-terminal residue" evidence="7">
    <location>
        <position position="67"/>
    </location>
</feature>
<dbReference type="InterPro" id="IPR036236">
    <property type="entry name" value="Znf_C2H2_sf"/>
</dbReference>
<dbReference type="Proteomes" id="UP000590623">
    <property type="component" value="Unassembled WGS sequence"/>
</dbReference>
<evidence type="ECO:0000313" key="8">
    <source>
        <dbReference type="Proteomes" id="UP000590623"/>
    </source>
</evidence>
<dbReference type="Pfam" id="PF00096">
    <property type="entry name" value="zf-C2H2"/>
    <property type="match status" value="1"/>
</dbReference>
<evidence type="ECO:0000256" key="1">
    <source>
        <dbReference type="ARBA" id="ARBA00022723"/>
    </source>
</evidence>
<dbReference type="FunFam" id="3.30.160.60:FF:002343">
    <property type="entry name" value="Zinc finger protein 33A"/>
    <property type="match status" value="1"/>
</dbReference>
<protein>
    <submittedName>
        <fullName evidence="7">ZN329 protein</fullName>
    </submittedName>
</protein>
<dbReference type="EMBL" id="VWYM01056498">
    <property type="protein sequence ID" value="NXR29839.1"/>
    <property type="molecule type" value="Genomic_DNA"/>
</dbReference>
<dbReference type="InterPro" id="IPR013087">
    <property type="entry name" value="Znf_C2H2_type"/>
</dbReference>
<sequence>SACLVLHQNTHTGEQPYMCRECGKKFSDFSNLICHQNIHTRRRLQECPKCGRSFSCSSASTQPQQSH</sequence>
<proteinExistence type="predicted"/>
<keyword evidence="1" id="KW-0479">Metal-binding</keyword>
<dbReference type="SUPFAM" id="SSF57667">
    <property type="entry name" value="beta-beta-alpha zinc fingers"/>
    <property type="match status" value="1"/>
</dbReference>
<evidence type="ECO:0000256" key="5">
    <source>
        <dbReference type="PROSITE-ProRule" id="PRU00042"/>
    </source>
</evidence>
<dbReference type="SMART" id="SM00355">
    <property type="entry name" value="ZnF_C2H2"/>
    <property type="match status" value="2"/>
</dbReference>
<dbReference type="Gene3D" id="3.30.160.60">
    <property type="entry name" value="Classic Zinc Finger"/>
    <property type="match status" value="2"/>
</dbReference>
<keyword evidence="8" id="KW-1185">Reference proteome</keyword>
<feature type="domain" description="C2H2-type" evidence="6">
    <location>
        <begin position="17"/>
        <end position="44"/>
    </location>
</feature>
<dbReference type="PANTHER" id="PTHR23226">
    <property type="entry name" value="ZINC FINGER AND SCAN DOMAIN-CONTAINING"/>
    <property type="match status" value="1"/>
</dbReference>
<evidence type="ECO:0000259" key="6">
    <source>
        <dbReference type="PROSITE" id="PS50157"/>
    </source>
</evidence>
<accession>A0A7L2K1T1</accession>
<reference evidence="7 8" key="1">
    <citation type="submission" date="2019-09" db="EMBL/GenBank/DDBJ databases">
        <title>Bird 10,000 Genomes (B10K) Project - Family phase.</title>
        <authorList>
            <person name="Zhang G."/>
        </authorList>
    </citation>
    <scope>NUCLEOTIDE SEQUENCE [LARGE SCALE GENOMIC DNA]</scope>
    <source>
        <strain evidence="7">B10K-DU-001-77</strain>
        <tissue evidence="7">Muscle</tissue>
    </source>
</reference>
<evidence type="ECO:0000256" key="3">
    <source>
        <dbReference type="ARBA" id="ARBA00022771"/>
    </source>
</evidence>
<evidence type="ECO:0000256" key="4">
    <source>
        <dbReference type="ARBA" id="ARBA00022833"/>
    </source>
</evidence>
<comment type="caution">
    <text evidence="7">The sequence shown here is derived from an EMBL/GenBank/DDBJ whole genome shotgun (WGS) entry which is preliminary data.</text>
</comment>
<evidence type="ECO:0000313" key="7">
    <source>
        <dbReference type="EMBL" id="NXR29839.1"/>
    </source>
</evidence>
<dbReference type="PROSITE" id="PS50157">
    <property type="entry name" value="ZINC_FINGER_C2H2_2"/>
    <property type="match status" value="1"/>
</dbReference>
<dbReference type="OrthoDB" id="9893417at2759"/>
<dbReference type="PROSITE" id="PS00028">
    <property type="entry name" value="ZINC_FINGER_C2H2_1"/>
    <property type="match status" value="1"/>
</dbReference>
<evidence type="ECO:0000256" key="2">
    <source>
        <dbReference type="ARBA" id="ARBA00022737"/>
    </source>
</evidence>
<dbReference type="AlphaFoldDB" id="A0A7L2K1T1"/>